<dbReference type="RefSeq" id="WP_380429538.1">
    <property type="nucleotide sequence ID" value="NZ_JBHSAC010000011.1"/>
</dbReference>
<evidence type="ECO:0000256" key="2">
    <source>
        <dbReference type="PROSITE-ProRule" id="PRU00335"/>
    </source>
</evidence>
<keyword evidence="5" id="KW-1185">Reference proteome</keyword>
<dbReference type="Proteomes" id="UP001595901">
    <property type="component" value="Unassembled WGS sequence"/>
</dbReference>
<dbReference type="Gene3D" id="1.10.357.10">
    <property type="entry name" value="Tetracycline Repressor, domain 2"/>
    <property type="match status" value="1"/>
</dbReference>
<comment type="caution">
    <text evidence="4">The sequence shown here is derived from an EMBL/GenBank/DDBJ whole genome shotgun (WGS) entry which is preliminary data.</text>
</comment>
<evidence type="ECO:0000256" key="1">
    <source>
        <dbReference type="ARBA" id="ARBA00023125"/>
    </source>
</evidence>
<dbReference type="PANTHER" id="PTHR43479:SF7">
    <property type="entry name" value="TETR-FAMILY TRANSCRIPTIONAL REGULATOR"/>
    <property type="match status" value="1"/>
</dbReference>
<feature type="domain" description="HTH tetR-type" evidence="3">
    <location>
        <begin position="9"/>
        <end position="69"/>
    </location>
</feature>
<dbReference type="Pfam" id="PF00440">
    <property type="entry name" value="TetR_N"/>
    <property type="match status" value="1"/>
</dbReference>
<accession>A0ABV8CZ73</accession>
<gene>
    <name evidence="4" type="ORF">ACFOSE_01435</name>
</gene>
<name>A0ABV8CZ73_9STRE</name>
<reference evidence="5" key="1">
    <citation type="journal article" date="2019" name="Int. J. Syst. Evol. Microbiol.">
        <title>The Global Catalogue of Microorganisms (GCM) 10K type strain sequencing project: providing services to taxonomists for standard genome sequencing and annotation.</title>
        <authorList>
            <consortium name="The Broad Institute Genomics Platform"/>
            <consortium name="The Broad Institute Genome Sequencing Center for Infectious Disease"/>
            <person name="Wu L."/>
            <person name="Ma J."/>
        </authorList>
    </citation>
    <scope>NUCLEOTIDE SEQUENCE [LARGE SCALE GENOMIC DNA]</scope>
    <source>
        <strain evidence="5">CCUG 58728</strain>
    </source>
</reference>
<dbReference type="SUPFAM" id="SSF46689">
    <property type="entry name" value="Homeodomain-like"/>
    <property type="match status" value="1"/>
</dbReference>
<evidence type="ECO:0000313" key="5">
    <source>
        <dbReference type="Proteomes" id="UP001595901"/>
    </source>
</evidence>
<protein>
    <submittedName>
        <fullName evidence="4">TetR/AcrR family transcriptional regulator</fullName>
    </submittedName>
</protein>
<sequence>MVKQDRRFKRTQKAIYASFVTLFLERDFSEITINEISQLADINRSTFYLHFEDKYALLNDYLLSLLPIIQTSDTALSNQVQLNHLLGKMYDYLQDNLAFFKRLFNEVNYPFAIPSIKKVLKEFFYQNDTFFTEQVGNSKEFTIHIRIAGLVAMIEWFLSQENYSRNQFIKETQDLVNLLDGTQ</sequence>
<dbReference type="EMBL" id="JBHSAC010000011">
    <property type="protein sequence ID" value="MFC3931465.1"/>
    <property type="molecule type" value="Genomic_DNA"/>
</dbReference>
<feature type="DNA-binding region" description="H-T-H motif" evidence="2">
    <location>
        <begin position="32"/>
        <end position="51"/>
    </location>
</feature>
<dbReference type="InterPro" id="IPR009057">
    <property type="entry name" value="Homeodomain-like_sf"/>
</dbReference>
<keyword evidence="1 2" id="KW-0238">DNA-binding</keyword>
<evidence type="ECO:0000259" key="3">
    <source>
        <dbReference type="PROSITE" id="PS50977"/>
    </source>
</evidence>
<dbReference type="InterPro" id="IPR050624">
    <property type="entry name" value="HTH-type_Tx_Regulator"/>
</dbReference>
<dbReference type="PANTHER" id="PTHR43479">
    <property type="entry name" value="ACREF/ENVCD OPERON REPRESSOR-RELATED"/>
    <property type="match status" value="1"/>
</dbReference>
<dbReference type="PROSITE" id="PS50977">
    <property type="entry name" value="HTH_TETR_2"/>
    <property type="match status" value="1"/>
</dbReference>
<evidence type="ECO:0000313" key="4">
    <source>
        <dbReference type="EMBL" id="MFC3931465.1"/>
    </source>
</evidence>
<organism evidence="4 5">
    <name type="scientific">Streptococcus dentapri</name>
    <dbReference type="NCBI Taxonomy" id="573564"/>
    <lineage>
        <taxon>Bacteria</taxon>
        <taxon>Bacillati</taxon>
        <taxon>Bacillota</taxon>
        <taxon>Bacilli</taxon>
        <taxon>Lactobacillales</taxon>
        <taxon>Streptococcaceae</taxon>
        <taxon>Streptococcus</taxon>
    </lineage>
</organism>
<dbReference type="InterPro" id="IPR001647">
    <property type="entry name" value="HTH_TetR"/>
</dbReference>
<proteinExistence type="predicted"/>